<dbReference type="GO" id="GO:0015562">
    <property type="term" value="F:efflux transmembrane transporter activity"/>
    <property type="evidence" value="ECO:0007669"/>
    <property type="project" value="InterPro"/>
</dbReference>
<gene>
    <name evidence="2" type="ORF">C8D74_10624</name>
</gene>
<name>A0A4R8F0E9_9BACT</name>
<dbReference type="EMBL" id="SODZ01000006">
    <property type="protein sequence ID" value="TDX15541.1"/>
    <property type="molecule type" value="Genomic_DNA"/>
</dbReference>
<reference evidence="2 3" key="1">
    <citation type="submission" date="2019-03" db="EMBL/GenBank/DDBJ databases">
        <title>Genomic Encyclopedia of Type Strains, Phase IV (KMG-IV): sequencing the most valuable type-strain genomes for metagenomic binning, comparative biology and taxonomic classification.</title>
        <authorList>
            <person name="Goeker M."/>
        </authorList>
    </citation>
    <scope>NUCLEOTIDE SEQUENCE [LARGE SCALE GENOMIC DNA]</scope>
    <source>
        <strain evidence="2 3">DSM 13575</strain>
    </source>
</reference>
<proteinExistence type="predicted"/>
<evidence type="ECO:0000313" key="2">
    <source>
        <dbReference type="EMBL" id="TDX15541.1"/>
    </source>
</evidence>
<dbReference type="RefSeq" id="WP_103876434.1">
    <property type="nucleotide sequence ID" value="NZ_SODZ01000006.1"/>
</dbReference>
<evidence type="ECO:0000313" key="3">
    <source>
        <dbReference type="Proteomes" id="UP000294817"/>
    </source>
</evidence>
<keyword evidence="1" id="KW-0175">Coiled coil</keyword>
<dbReference type="Proteomes" id="UP000294817">
    <property type="component" value="Unassembled WGS sequence"/>
</dbReference>
<accession>A0A4R8F0E9</accession>
<comment type="caution">
    <text evidence="2">The sequence shown here is derived from an EMBL/GenBank/DDBJ whole genome shotgun (WGS) entry which is preliminary data.</text>
</comment>
<dbReference type="Gene3D" id="1.20.1600.10">
    <property type="entry name" value="Outer membrane efflux proteins (OEP)"/>
    <property type="match status" value="1"/>
</dbReference>
<keyword evidence="3" id="KW-1185">Reference proteome</keyword>
<evidence type="ECO:0000256" key="1">
    <source>
        <dbReference type="SAM" id="Coils"/>
    </source>
</evidence>
<protein>
    <submittedName>
        <fullName evidence="2">Outer membrane protein TolC</fullName>
    </submittedName>
</protein>
<dbReference type="AlphaFoldDB" id="A0A4R8F0E9"/>
<sequence length="449" mass="51869">MKKLIVLVITLPVGILSIFAMTFEELYEQNLEKSSAYTQAELNLRGAQLEMNKIDKFFVPYLGISVDTMKTGIIPAGTTTVSGLVFGGEGDLEGYEISLDVNFLEVWGAQVGVSFPFTLNTEEWTIEFPEASEIAISLSRDLTIIDRAERLKTESSYYDVLSKYYTAQTNELITTIEDIFTRHYNEEMIQTYQDEIEILNQQYNLSTDEDEKENLKKQILTAQKNLETLKASNAPLEYFEYTDELYNQTKDIVERIIKENQNYPTNIEERLDLKSLQLQEEASEIESNFWFIPYLPFNTISVSMNPFKGTEDGEDWFDKISISVGFQLTILDKGERKLASDSMKTNVAALTYDESIIEIENAIRNLETTRKTLNYDVKIKQIDLENAMENYNRNKELSDQGYITKEELKFSEISLRRAQLASEKVENDILTNELRIMQQYYVDIWGDIN</sequence>
<organism evidence="2 3">
    <name type="scientific">Petrotoga sibirica</name>
    <dbReference type="NCBI Taxonomy" id="156202"/>
    <lineage>
        <taxon>Bacteria</taxon>
        <taxon>Thermotogati</taxon>
        <taxon>Thermotogota</taxon>
        <taxon>Thermotogae</taxon>
        <taxon>Petrotogales</taxon>
        <taxon>Petrotogaceae</taxon>
        <taxon>Petrotoga</taxon>
    </lineage>
</organism>
<dbReference type="SUPFAM" id="SSF56954">
    <property type="entry name" value="Outer membrane efflux proteins (OEP)"/>
    <property type="match status" value="1"/>
</dbReference>
<feature type="coiled-coil region" evidence="1">
    <location>
        <begin position="189"/>
        <end position="232"/>
    </location>
</feature>